<evidence type="ECO:0000313" key="5">
    <source>
        <dbReference type="Proteomes" id="UP000746584"/>
    </source>
</evidence>
<reference evidence="2" key="2">
    <citation type="submission" date="2020-09" db="EMBL/GenBank/DDBJ databases">
        <authorList>
            <person name="Sun Q."/>
            <person name="Ohkuma M."/>
        </authorList>
    </citation>
    <scope>NUCLEOTIDE SEQUENCE</scope>
    <source>
        <strain evidence="2">JCM 1480</strain>
    </source>
</reference>
<organism evidence="2 4">
    <name type="scientific">Curtobacterium luteum</name>
    <dbReference type="NCBI Taxonomy" id="33881"/>
    <lineage>
        <taxon>Bacteria</taxon>
        <taxon>Bacillati</taxon>
        <taxon>Actinomycetota</taxon>
        <taxon>Actinomycetes</taxon>
        <taxon>Micrococcales</taxon>
        <taxon>Microbacteriaceae</taxon>
        <taxon>Curtobacterium</taxon>
    </lineage>
</organism>
<dbReference type="RefSeq" id="WP_175328104.1">
    <property type="nucleotide sequence ID" value="NZ_BMOI01000002.1"/>
</dbReference>
<dbReference type="Proteomes" id="UP000648535">
    <property type="component" value="Unassembled WGS sequence"/>
</dbReference>
<feature type="transmembrane region" description="Helical" evidence="1">
    <location>
        <begin position="31"/>
        <end position="53"/>
    </location>
</feature>
<keyword evidence="5" id="KW-1185">Reference proteome</keyword>
<dbReference type="EMBL" id="BMOI01000002">
    <property type="protein sequence ID" value="GGK93014.1"/>
    <property type="molecule type" value="Genomic_DNA"/>
</dbReference>
<evidence type="ECO:0000313" key="3">
    <source>
        <dbReference type="EMBL" id="MBM7802465.1"/>
    </source>
</evidence>
<dbReference type="AlphaFoldDB" id="A0A8H9KXH2"/>
<reference evidence="2" key="1">
    <citation type="journal article" date="2014" name="Int. J. Syst. Evol. Microbiol.">
        <title>Complete genome sequence of Corynebacterium casei LMG S-19264T (=DSM 44701T), isolated from a smear-ripened cheese.</title>
        <authorList>
            <consortium name="US DOE Joint Genome Institute (JGI-PGF)"/>
            <person name="Walter F."/>
            <person name="Albersmeier A."/>
            <person name="Kalinowski J."/>
            <person name="Ruckert C."/>
        </authorList>
    </citation>
    <scope>NUCLEOTIDE SEQUENCE</scope>
    <source>
        <strain evidence="2">JCM 1480</strain>
    </source>
</reference>
<gene>
    <name evidence="2" type="ORF">GCM10009769_09020</name>
    <name evidence="3" type="ORF">JOE58_001716</name>
</gene>
<accession>A0A8H9KXH2</accession>
<sequence>MTSPADWETEGATARTAVPSDALRQPIAVRVATWTGVVLLVVALVVYALAAQVTAGADETEAQALARFVVLVVVATGVGVLGGVALLLRLVAGAFLRR</sequence>
<dbReference type="Proteomes" id="UP000746584">
    <property type="component" value="Unassembled WGS sequence"/>
</dbReference>
<keyword evidence="1" id="KW-0812">Transmembrane</keyword>
<dbReference type="EMBL" id="JAFBCG010000001">
    <property type="protein sequence ID" value="MBM7802465.1"/>
    <property type="molecule type" value="Genomic_DNA"/>
</dbReference>
<proteinExistence type="predicted"/>
<feature type="transmembrane region" description="Helical" evidence="1">
    <location>
        <begin position="65"/>
        <end position="88"/>
    </location>
</feature>
<keyword evidence="1" id="KW-0472">Membrane</keyword>
<evidence type="ECO:0000313" key="4">
    <source>
        <dbReference type="Proteomes" id="UP000648535"/>
    </source>
</evidence>
<comment type="caution">
    <text evidence="2">The sequence shown here is derived from an EMBL/GenBank/DDBJ whole genome shotgun (WGS) entry which is preliminary data.</text>
</comment>
<name>A0A8H9KXH2_9MICO</name>
<keyword evidence="1" id="KW-1133">Transmembrane helix</keyword>
<evidence type="ECO:0000256" key="1">
    <source>
        <dbReference type="SAM" id="Phobius"/>
    </source>
</evidence>
<evidence type="ECO:0000313" key="2">
    <source>
        <dbReference type="EMBL" id="GGK93014.1"/>
    </source>
</evidence>
<protein>
    <submittedName>
        <fullName evidence="2">Uncharacterized protein</fullName>
    </submittedName>
</protein>
<reference evidence="3 5" key="3">
    <citation type="submission" date="2021-01" db="EMBL/GenBank/DDBJ databases">
        <title>Sequencing the genomes of 1000 actinobacteria strains.</title>
        <authorList>
            <person name="Klenk H.-P."/>
        </authorList>
    </citation>
    <scope>NUCLEOTIDE SEQUENCE [LARGE SCALE GENOMIC DNA]</scope>
    <source>
        <strain evidence="3 5">DSM 20542</strain>
    </source>
</reference>